<comment type="caution">
    <text evidence="2">The sequence shown here is derived from an EMBL/GenBank/DDBJ whole genome shotgun (WGS) entry which is preliminary data.</text>
</comment>
<proteinExistence type="predicted"/>
<dbReference type="Proteomes" id="UP001234216">
    <property type="component" value="Unassembled WGS sequence"/>
</dbReference>
<sequence length="56" mass="5865">MASPVALEPVDGLIDAQSSQPPGAPAARDVADRLVRDAVRPPGPVRRQVPLEPGDR</sequence>
<evidence type="ECO:0000313" key="2">
    <source>
        <dbReference type="EMBL" id="MDQ0905137.1"/>
    </source>
</evidence>
<evidence type="ECO:0000313" key="3">
    <source>
        <dbReference type="Proteomes" id="UP001234216"/>
    </source>
</evidence>
<dbReference type="EMBL" id="JAUSZV010000005">
    <property type="protein sequence ID" value="MDQ0905137.1"/>
    <property type="molecule type" value="Genomic_DNA"/>
</dbReference>
<name>A0AAW8F8Q5_9ACTN</name>
<evidence type="ECO:0008006" key="4">
    <source>
        <dbReference type="Google" id="ProtNLM"/>
    </source>
</evidence>
<accession>A0AAW8F8Q5</accession>
<dbReference type="RefSeq" id="WP_306972669.1">
    <property type="nucleotide sequence ID" value="NZ_JAUSZV010000005.1"/>
</dbReference>
<feature type="region of interest" description="Disordered" evidence="1">
    <location>
        <begin position="1"/>
        <end position="31"/>
    </location>
</feature>
<reference evidence="2" key="1">
    <citation type="submission" date="2023-07" db="EMBL/GenBank/DDBJ databases">
        <title>Comparative genomics of wheat-associated soil bacteria to identify genetic determinants of phenazine resistance.</title>
        <authorList>
            <person name="Mouncey N."/>
        </authorList>
    </citation>
    <scope>NUCLEOTIDE SEQUENCE</scope>
    <source>
        <strain evidence="2">V4I22</strain>
    </source>
</reference>
<gene>
    <name evidence="2" type="ORF">QFZ22_001122</name>
</gene>
<feature type="compositionally biased region" description="Low complexity" evidence="1">
    <location>
        <begin position="16"/>
        <end position="27"/>
    </location>
</feature>
<protein>
    <recommendedName>
        <fullName evidence="4">GntR family transcriptional regulator</fullName>
    </recommendedName>
</protein>
<dbReference type="AlphaFoldDB" id="A0AAW8F8Q5"/>
<organism evidence="2 3">
    <name type="scientific">Streptomyces canus</name>
    <dbReference type="NCBI Taxonomy" id="58343"/>
    <lineage>
        <taxon>Bacteria</taxon>
        <taxon>Bacillati</taxon>
        <taxon>Actinomycetota</taxon>
        <taxon>Actinomycetes</taxon>
        <taxon>Kitasatosporales</taxon>
        <taxon>Streptomycetaceae</taxon>
        <taxon>Streptomyces</taxon>
        <taxon>Streptomyces aurantiacus group</taxon>
    </lineage>
</organism>
<evidence type="ECO:0000256" key="1">
    <source>
        <dbReference type="SAM" id="MobiDB-lite"/>
    </source>
</evidence>
<feature type="region of interest" description="Disordered" evidence="1">
    <location>
        <begin position="37"/>
        <end position="56"/>
    </location>
</feature>